<dbReference type="PANTHER" id="PTHR43199">
    <property type="entry name" value="GLUTATHIONE HYDROLASE"/>
    <property type="match status" value="1"/>
</dbReference>
<dbReference type="InterPro" id="IPR051792">
    <property type="entry name" value="GGT_bact"/>
</dbReference>
<keyword evidence="2" id="KW-0808">Transferase</keyword>
<dbReference type="Gene3D" id="3.60.20.40">
    <property type="match status" value="1"/>
</dbReference>
<dbReference type="InterPro" id="IPR029055">
    <property type="entry name" value="Ntn_hydrolases_N"/>
</dbReference>
<dbReference type="InterPro" id="IPR043138">
    <property type="entry name" value="GGT_lsub"/>
</dbReference>
<dbReference type="Proteomes" id="UP000318422">
    <property type="component" value="Unassembled WGS sequence"/>
</dbReference>
<proteinExistence type="inferred from homology"/>
<dbReference type="OrthoDB" id="5297205at2"/>
<dbReference type="SUPFAM" id="SSF56235">
    <property type="entry name" value="N-terminal nucleophile aminohydrolases (Ntn hydrolases)"/>
    <property type="match status" value="1"/>
</dbReference>
<comment type="similarity">
    <text evidence="1">Belongs to the gamma-glutamyltransferase family.</text>
</comment>
<evidence type="ECO:0000313" key="6">
    <source>
        <dbReference type="EMBL" id="GEC93999.1"/>
    </source>
</evidence>
<accession>A0A4Y4CQ83</accession>
<dbReference type="AlphaFoldDB" id="A0A4Y4CQ83"/>
<keyword evidence="5" id="KW-0732">Signal</keyword>
<dbReference type="PANTHER" id="PTHR43199:SF1">
    <property type="entry name" value="GLUTATHIONE HYDROLASE PROENZYME"/>
    <property type="match status" value="1"/>
</dbReference>
<name>A0A4Y4CQ83_ZOORA</name>
<keyword evidence="4" id="KW-0865">Zymogen</keyword>
<dbReference type="GO" id="GO:0016740">
    <property type="term" value="F:transferase activity"/>
    <property type="evidence" value="ECO:0007669"/>
    <property type="project" value="UniProtKB-KW"/>
</dbReference>
<evidence type="ECO:0000256" key="5">
    <source>
        <dbReference type="SAM" id="SignalP"/>
    </source>
</evidence>
<sequence length="568" mass="59742">MGPSARRLAALAGLLLAGLCAAELPPPPEAATAYLPQPPAQGRRFMAVTANPHATAVALEMLRAGGSAVDAAIAAQMVLGLVEPQSSGLGGGGLMLFFDARRKRLDAWDGRETAPLTASAGQLSDSAGRRLDFARAVRDPRAVGTPGLLAMLGLAHREAGRLPWARLFEPAIRLAEEGFAVSPRLHGLLALEGRFADPAAQALFFDADGRPWPVGYTLRNPALARSLRLVAAEGPRVLHRGELAGRVRDAVRGDLPADEADRRGLLGYPDLARYQPLRREALCRPYRGYRVCGFPPPSSGGSTVLATLGIWRQLPAAPVGSVEFIHRFAEAGRLAYADRAACVGDPMAAPVPVGAMLDEHYLTRRAAAIGARAGPLRRAAGLCGEGGEAEGERPSTSHLSIVDAFGNAVALTSSIEDAFGNRRMAGGFFLNNQLTDFSETGPNLTAPGKRPRSSMAPTLVFDRQGLYAVLGSPGGSQIPNFVSQALIGLLDERMDAVEVVAQARVGSRNGPLEVEQGRLAPAVREALEARGHGLREVEMTSGIALIVRQGRGWVGAADPRREGTAGGD</sequence>
<protein>
    <submittedName>
        <fullName evidence="6">Gamma-glutamyltranspeptidase</fullName>
    </submittedName>
</protein>
<evidence type="ECO:0000256" key="1">
    <source>
        <dbReference type="ARBA" id="ARBA00009381"/>
    </source>
</evidence>
<evidence type="ECO:0000256" key="3">
    <source>
        <dbReference type="ARBA" id="ARBA00022801"/>
    </source>
</evidence>
<gene>
    <name evidence="6" type="primary">ggt</name>
    <name evidence="6" type="ORF">ZRA01_00720</name>
</gene>
<reference evidence="6 7" key="1">
    <citation type="submission" date="2019-06" db="EMBL/GenBank/DDBJ databases">
        <title>Whole genome shotgun sequence of Zoogloea ramigera NBRC 15342.</title>
        <authorList>
            <person name="Hosoyama A."/>
            <person name="Uohara A."/>
            <person name="Ohji S."/>
            <person name="Ichikawa N."/>
        </authorList>
    </citation>
    <scope>NUCLEOTIDE SEQUENCE [LARGE SCALE GENOMIC DNA]</scope>
    <source>
        <strain evidence="6 7">NBRC 15342</strain>
    </source>
</reference>
<keyword evidence="3" id="KW-0378">Hydrolase</keyword>
<keyword evidence="7" id="KW-1185">Reference proteome</keyword>
<feature type="signal peptide" evidence="5">
    <location>
        <begin position="1"/>
        <end position="22"/>
    </location>
</feature>
<evidence type="ECO:0000256" key="2">
    <source>
        <dbReference type="ARBA" id="ARBA00022679"/>
    </source>
</evidence>
<dbReference type="EMBL" id="BJNV01000002">
    <property type="protein sequence ID" value="GEC93999.1"/>
    <property type="molecule type" value="Genomic_DNA"/>
</dbReference>
<evidence type="ECO:0000256" key="4">
    <source>
        <dbReference type="ARBA" id="ARBA00023145"/>
    </source>
</evidence>
<feature type="chain" id="PRO_5021427634" evidence="5">
    <location>
        <begin position="23"/>
        <end position="568"/>
    </location>
</feature>
<organism evidence="6 7">
    <name type="scientific">Zoogloea ramigera</name>
    <dbReference type="NCBI Taxonomy" id="350"/>
    <lineage>
        <taxon>Bacteria</taxon>
        <taxon>Pseudomonadati</taxon>
        <taxon>Pseudomonadota</taxon>
        <taxon>Betaproteobacteria</taxon>
        <taxon>Rhodocyclales</taxon>
        <taxon>Zoogloeaceae</taxon>
        <taxon>Zoogloea</taxon>
    </lineage>
</organism>
<comment type="caution">
    <text evidence="6">The sequence shown here is derived from an EMBL/GenBank/DDBJ whole genome shotgun (WGS) entry which is preliminary data.</text>
</comment>
<dbReference type="GO" id="GO:0016787">
    <property type="term" value="F:hydrolase activity"/>
    <property type="evidence" value="ECO:0007669"/>
    <property type="project" value="UniProtKB-KW"/>
</dbReference>
<dbReference type="RefSeq" id="WP_141348763.1">
    <property type="nucleotide sequence ID" value="NZ_BJNV01000002.1"/>
</dbReference>
<dbReference type="Pfam" id="PF01019">
    <property type="entry name" value="G_glu_transpept"/>
    <property type="match status" value="1"/>
</dbReference>
<dbReference type="Gene3D" id="1.10.246.130">
    <property type="match status" value="1"/>
</dbReference>
<dbReference type="PRINTS" id="PR01210">
    <property type="entry name" value="GGTRANSPTASE"/>
</dbReference>
<evidence type="ECO:0000313" key="7">
    <source>
        <dbReference type="Proteomes" id="UP000318422"/>
    </source>
</evidence>
<dbReference type="InterPro" id="IPR043137">
    <property type="entry name" value="GGT_ssub_C"/>
</dbReference>